<dbReference type="AlphaFoldDB" id="A0A6C0HF70"/>
<dbReference type="EMBL" id="MN739938">
    <property type="protein sequence ID" value="QHT78796.1"/>
    <property type="molecule type" value="Genomic_DNA"/>
</dbReference>
<evidence type="ECO:0008006" key="2">
    <source>
        <dbReference type="Google" id="ProtNLM"/>
    </source>
</evidence>
<name>A0A6C0HF70_9ZZZZ</name>
<evidence type="ECO:0000313" key="1">
    <source>
        <dbReference type="EMBL" id="QHT78796.1"/>
    </source>
</evidence>
<reference evidence="1" key="1">
    <citation type="journal article" date="2020" name="Nature">
        <title>Giant virus diversity and host interactions through global metagenomics.</title>
        <authorList>
            <person name="Schulz F."/>
            <person name="Roux S."/>
            <person name="Paez-Espino D."/>
            <person name="Jungbluth S."/>
            <person name="Walsh D.A."/>
            <person name="Denef V.J."/>
            <person name="McMahon K.D."/>
            <person name="Konstantinidis K.T."/>
            <person name="Eloe-Fadrosh E.A."/>
            <person name="Kyrpides N.C."/>
            <person name="Woyke T."/>
        </authorList>
    </citation>
    <scope>NUCLEOTIDE SEQUENCE</scope>
    <source>
        <strain evidence="1">GVMAG-M-3300023179-92</strain>
    </source>
</reference>
<accession>A0A6C0HF70</accession>
<sequence>MEQQKSSFVLFDVLAKKCQQGAPDITIEECKELIENARKLDREGFEYMFVLIKTYSNMEKQGDDIPYKGQKINENKQTDRVCDIKFDIRNFNPMLRKILLEFTRLHLEKMSDERKRLN</sequence>
<protein>
    <recommendedName>
        <fullName evidence="2">NET domain-containing protein</fullName>
    </recommendedName>
</protein>
<proteinExistence type="predicted"/>
<organism evidence="1">
    <name type="scientific">viral metagenome</name>
    <dbReference type="NCBI Taxonomy" id="1070528"/>
    <lineage>
        <taxon>unclassified sequences</taxon>
        <taxon>metagenomes</taxon>
        <taxon>organismal metagenomes</taxon>
    </lineage>
</organism>